<comment type="caution">
    <text evidence="2">The sequence shown here is derived from an EMBL/GenBank/DDBJ whole genome shotgun (WGS) entry which is preliminary data.</text>
</comment>
<feature type="compositionally biased region" description="Polar residues" evidence="1">
    <location>
        <begin position="334"/>
        <end position="343"/>
    </location>
</feature>
<name>A0A8H8CHY0_PSICU</name>
<feature type="region of interest" description="Disordered" evidence="1">
    <location>
        <begin position="315"/>
        <end position="343"/>
    </location>
</feature>
<dbReference type="InterPro" id="IPR036047">
    <property type="entry name" value="F-box-like_dom_sf"/>
</dbReference>
<protein>
    <recommendedName>
        <fullName evidence="3">F-box domain-containing protein</fullName>
    </recommendedName>
</protein>
<feature type="region of interest" description="Disordered" evidence="1">
    <location>
        <begin position="360"/>
        <end position="381"/>
    </location>
</feature>
<reference evidence="2" key="1">
    <citation type="submission" date="2021-02" db="EMBL/GenBank/DDBJ databases">
        <title>Psilocybe cubensis genome.</title>
        <authorList>
            <person name="Mckernan K.J."/>
            <person name="Crawford S."/>
            <person name="Trippe A."/>
            <person name="Kane L.T."/>
            <person name="Mclaughlin S."/>
        </authorList>
    </citation>
    <scope>NUCLEOTIDE SEQUENCE [LARGE SCALE GENOMIC DNA]</scope>
    <source>
        <strain evidence="2">MGC-MH-2018</strain>
    </source>
</reference>
<evidence type="ECO:0000256" key="1">
    <source>
        <dbReference type="SAM" id="MobiDB-lite"/>
    </source>
</evidence>
<dbReference type="AlphaFoldDB" id="A0A8H8CHY0"/>
<gene>
    <name evidence="2" type="ORF">JR316_009048</name>
</gene>
<proteinExistence type="predicted"/>
<evidence type="ECO:0000313" key="2">
    <source>
        <dbReference type="EMBL" id="KAG5165469.1"/>
    </source>
</evidence>
<dbReference type="EMBL" id="JAFIQS010000009">
    <property type="protein sequence ID" value="KAG5165469.1"/>
    <property type="molecule type" value="Genomic_DNA"/>
</dbReference>
<organism evidence="2">
    <name type="scientific">Psilocybe cubensis</name>
    <name type="common">Psychedelic mushroom</name>
    <name type="synonym">Stropharia cubensis</name>
    <dbReference type="NCBI Taxonomy" id="181762"/>
    <lineage>
        <taxon>Eukaryota</taxon>
        <taxon>Fungi</taxon>
        <taxon>Dikarya</taxon>
        <taxon>Basidiomycota</taxon>
        <taxon>Agaricomycotina</taxon>
        <taxon>Agaricomycetes</taxon>
        <taxon>Agaricomycetidae</taxon>
        <taxon>Agaricales</taxon>
        <taxon>Agaricineae</taxon>
        <taxon>Strophariaceae</taxon>
        <taxon>Psilocybe</taxon>
    </lineage>
</organism>
<sequence length="682" mass="74351">MRAVADASDAIVHHDVDRISLLPPELLGEIFTYTSSFDPDAPLRVGEVSTLFRRTVRTTPQAWTRLLLSLSVSPSDLLQDANSVEDADGRAIRKAELWFAMSKVTLVDVSIELSSSAQGPSKNGSRNHTHILIPMRGQNLQDVQIDFSELILPHVLRSFTQRIRALDLLTTTENEAQAFLSAMYPSPANLLSHVEGDQVYPLQSLAFHASSDGSGHVPNRRRTDQVRAITRRGTCSNINTTTGALVLPSIPCLRHLSFYNHLLPPLSPENVKNLRVLQLHYPLRFSPISITTLLGVLNEARSLERVEIEARVTLENVSPSNSTSPSSNSASGSHNIAVSPPTTHPSNLATVALVPLLSPSDSNHAPSASSSLSLDSHSTSNDQLPLISLPRLTYLHLRINNLPSVLSQLLLPSLHTLSIDDLDGKRSGAAKQMAEVLRGLLVRMEMPVDDVENVDTPVEKKKQLDVQKGLEVLDMCSVALPASQGHHGGLISATDAQAAHAVWAWCFRRMRVLKEMRVKKMDADSLFELITPRLRTSRSGVDVGAAATTNSHGLENGQNEKDDIPLPALQKLVVVEQDAYHPKSSAALHRMNAWGHGDNHEFSSAVSSSPFDAPHSPASSNLNYMDGSSSASQDRNMDLQAQGSALIRFQMRRPEVEVIYDASSRQVVSSSVGVDFLDLYAG</sequence>
<dbReference type="OrthoDB" id="3006100at2759"/>
<evidence type="ECO:0008006" key="3">
    <source>
        <dbReference type="Google" id="ProtNLM"/>
    </source>
</evidence>
<feature type="compositionally biased region" description="Low complexity" evidence="1">
    <location>
        <begin position="318"/>
        <end position="333"/>
    </location>
</feature>
<feature type="region of interest" description="Disordered" evidence="1">
    <location>
        <begin position="604"/>
        <end position="635"/>
    </location>
</feature>
<feature type="compositionally biased region" description="Polar residues" evidence="1">
    <location>
        <begin position="617"/>
        <end position="635"/>
    </location>
</feature>
<accession>A0A8H8CHY0</accession>
<dbReference type="SUPFAM" id="SSF81383">
    <property type="entry name" value="F-box domain"/>
    <property type="match status" value="1"/>
</dbReference>